<accession>A0ACB8V3Z9</accession>
<sequence length="465" mass="50001">MRHIYTITAALLQLTGRGDAQSSCTVSLQPSSTPVAADGYSVRVIGQGLRRPRSLLFDSAGNLLVVQSSTQISNLRLNDHGGTCLEVGDSVSVIDHPVTSGLNHGIALSPDGRRLYASDRSRVYAWDYDAAGRRVRSNEPEVVVRGLGNPGHSTRTLHYSADGGGYLVVVRGSAGNVDLECGDEATGHCQMKAFSMQNVPMGGYEFTRDGIRLGWGLRNSVGIAEHPGSHGIWTVENTIDNIRRDGRDIHADNPGEELNFHGRINDTRGLNYGYPFCSAAWEVRDIPNNDGLRVGSEFAHDIGRDSKTDEFCARAEAPRLTFGPHTAPLDIKFNGTDEAFVSFHGSWNRDVPIGYRIARIPFRNGEPEATRTDAQAAISVVSNADLGRCPGACFRPVGMALDGQGRLFFVSDSTGELYVVRREAATAPPRPSTSPSPQPSGAASLRTGRAGSMSAALALWLLVSL</sequence>
<dbReference type="EMBL" id="JALBCA010000008">
    <property type="protein sequence ID" value="KAI2392123.1"/>
    <property type="molecule type" value="Genomic_DNA"/>
</dbReference>
<protein>
    <submittedName>
        <fullName evidence="1">Uncharacterized protein</fullName>
    </submittedName>
</protein>
<gene>
    <name evidence="1" type="ORF">LOY88_000779</name>
</gene>
<comment type="caution">
    <text evidence="1">The sequence shown here is derived from an EMBL/GenBank/DDBJ whole genome shotgun (WGS) entry which is preliminary data.</text>
</comment>
<evidence type="ECO:0000313" key="1">
    <source>
        <dbReference type="EMBL" id="KAI2392123.1"/>
    </source>
</evidence>
<organism evidence="1">
    <name type="scientific">Ophidiomyces ophidiicola</name>
    <dbReference type="NCBI Taxonomy" id="1387563"/>
    <lineage>
        <taxon>Eukaryota</taxon>
        <taxon>Fungi</taxon>
        <taxon>Dikarya</taxon>
        <taxon>Ascomycota</taxon>
        <taxon>Pezizomycotina</taxon>
        <taxon>Eurotiomycetes</taxon>
        <taxon>Eurotiomycetidae</taxon>
        <taxon>Onygenales</taxon>
        <taxon>Onygenaceae</taxon>
        <taxon>Ophidiomyces</taxon>
    </lineage>
</organism>
<name>A0ACB8V3Z9_9EURO</name>
<reference evidence="1" key="1">
    <citation type="journal article" date="2022" name="bioRxiv">
        <title>Population genetic analysis of Ophidiomyces ophidiicola, the causative agent of snake fungal disease, indicates recent introductions to the USA.</title>
        <authorList>
            <person name="Ladner J.T."/>
            <person name="Palmer J.M."/>
            <person name="Ettinger C.L."/>
            <person name="Stajich J.E."/>
            <person name="Farrell T.M."/>
            <person name="Glorioso B.M."/>
            <person name="Lawson B."/>
            <person name="Price S.J."/>
            <person name="Stengle A.G."/>
            <person name="Grear D.A."/>
            <person name="Lorch J.M."/>
        </authorList>
    </citation>
    <scope>NUCLEOTIDE SEQUENCE</scope>
    <source>
        <strain evidence="1">NWHC 24266-5</strain>
    </source>
</reference>
<proteinExistence type="predicted"/>